<dbReference type="EMBL" id="JAGRRH010000027">
    <property type="protein sequence ID" value="KAG7340570.1"/>
    <property type="molecule type" value="Genomic_DNA"/>
</dbReference>
<accession>A0A9K3PB70</accession>
<reference evidence="2" key="1">
    <citation type="journal article" date="2021" name="Sci. Rep.">
        <title>Diploid genomic architecture of Nitzschia inconspicua, an elite biomass production diatom.</title>
        <authorList>
            <person name="Oliver A."/>
            <person name="Podell S."/>
            <person name="Pinowska A."/>
            <person name="Traller J.C."/>
            <person name="Smith S.R."/>
            <person name="McClure R."/>
            <person name="Beliaev A."/>
            <person name="Bohutskyi P."/>
            <person name="Hill E.A."/>
            <person name="Rabines A."/>
            <person name="Zheng H."/>
            <person name="Allen L.Z."/>
            <person name="Kuo A."/>
            <person name="Grigoriev I.V."/>
            <person name="Allen A.E."/>
            <person name="Hazlebeck D."/>
            <person name="Allen E.E."/>
        </authorList>
    </citation>
    <scope>NUCLEOTIDE SEQUENCE</scope>
    <source>
        <strain evidence="2">Hildebrandi</strain>
    </source>
</reference>
<gene>
    <name evidence="2" type="ORF">IV203_024113</name>
</gene>
<sequence>MSSSKKLPTTTCLGSAIVPVKINSEFQGGCGSGEASIVVFLEPSRSSRSGSTVDSTDENNDDSSHIIRIQLLALVSSSSHHNDGDTHHSDQSTLYECDIPASKLQSVWSKSSGNHNTFQLLSNLTRDLFLRGKHNDHSTTVAAGNQHHVHNSQSQNDDTMNVNVSYELQQQQQQVDHANNANTSLSLIIRQAVVHGSMMRIVYQTTMKQQQQQLHDNNNATIHHCRILGRLLNESIRRQELLEGNVQVWKRSLEEHSQAEELSKATLLRNFVKLRNTLVQKHQDEVNELKATHAMEKKEWQQRQQQSGSLKKRKRNPVDDKDEEEGDIDAATKDDDNDDDGDDDDRMEQGGKTLFDDRLVTRLANNTGPEINEYRERTLQPDAMVDFVQVQADVKKAKEEQQHILEKERKKKPPP</sequence>
<feature type="region of interest" description="Disordered" evidence="1">
    <location>
        <begin position="138"/>
        <end position="158"/>
    </location>
</feature>
<comment type="caution">
    <text evidence="2">The sequence shown here is derived from an EMBL/GenBank/DDBJ whole genome shotgun (WGS) entry which is preliminary data.</text>
</comment>
<proteinExistence type="predicted"/>
<dbReference type="Proteomes" id="UP000693970">
    <property type="component" value="Unassembled WGS sequence"/>
</dbReference>
<organism evidence="2 3">
    <name type="scientific">Nitzschia inconspicua</name>
    <dbReference type="NCBI Taxonomy" id="303405"/>
    <lineage>
        <taxon>Eukaryota</taxon>
        <taxon>Sar</taxon>
        <taxon>Stramenopiles</taxon>
        <taxon>Ochrophyta</taxon>
        <taxon>Bacillariophyta</taxon>
        <taxon>Bacillariophyceae</taxon>
        <taxon>Bacillariophycidae</taxon>
        <taxon>Bacillariales</taxon>
        <taxon>Bacillariaceae</taxon>
        <taxon>Nitzschia</taxon>
    </lineage>
</organism>
<evidence type="ECO:0000313" key="2">
    <source>
        <dbReference type="EMBL" id="KAG7340570.1"/>
    </source>
</evidence>
<feature type="region of interest" description="Disordered" evidence="1">
    <location>
        <begin position="295"/>
        <end position="354"/>
    </location>
</feature>
<protein>
    <submittedName>
        <fullName evidence="2">Uncharacterized protein</fullName>
    </submittedName>
</protein>
<evidence type="ECO:0000313" key="3">
    <source>
        <dbReference type="Proteomes" id="UP000693970"/>
    </source>
</evidence>
<evidence type="ECO:0000256" key="1">
    <source>
        <dbReference type="SAM" id="MobiDB-lite"/>
    </source>
</evidence>
<dbReference type="AlphaFoldDB" id="A0A9K3PB70"/>
<keyword evidence="3" id="KW-1185">Reference proteome</keyword>
<feature type="compositionally biased region" description="Acidic residues" evidence="1">
    <location>
        <begin position="335"/>
        <end position="346"/>
    </location>
</feature>
<name>A0A9K3PB70_9STRA</name>
<reference evidence="2" key="2">
    <citation type="submission" date="2021-04" db="EMBL/GenBank/DDBJ databases">
        <authorList>
            <person name="Podell S."/>
        </authorList>
    </citation>
    <scope>NUCLEOTIDE SEQUENCE</scope>
    <source>
        <strain evidence="2">Hildebrandi</strain>
    </source>
</reference>